<feature type="compositionally biased region" description="Basic and acidic residues" evidence="1">
    <location>
        <begin position="252"/>
        <end position="264"/>
    </location>
</feature>
<evidence type="ECO:0000256" key="2">
    <source>
        <dbReference type="SAM" id="SignalP"/>
    </source>
</evidence>
<reference evidence="3 4" key="1">
    <citation type="submission" date="2024-03" db="EMBL/GenBank/DDBJ databases">
        <title>Aureococcus anophagefferens CCMP1851 and Kratosvirus quantuckense: Draft genome of a second virus-susceptible host strain in the model system.</title>
        <authorList>
            <person name="Chase E."/>
            <person name="Truchon A.R."/>
            <person name="Schepens W."/>
            <person name="Wilhelm S.W."/>
        </authorList>
    </citation>
    <scope>NUCLEOTIDE SEQUENCE [LARGE SCALE GENOMIC DNA]</scope>
    <source>
        <strain evidence="3 4">CCMP1851</strain>
    </source>
</reference>
<feature type="chain" id="PRO_5045600179" evidence="2">
    <location>
        <begin position="22"/>
        <end position="282"/>
    </location>
</feature>
<organism evidence="3 4">
    <name type="scientific">Aureococcus anophagefferens</name>
    <name type="common">Harmful bloom alga</name>
    <dbReference type="NCBI Taxonomy" id="44056"/>
    <lineage>
        <taxon>Eukaryota</taxon>
        <taxon>Sar</taxon>
        <taxon>Stramenopiles</taxon>
        <taxon>Ochrophyta</taxon>
        <taxon>Pelagophyceae</taxon>
        <taxon>Pelagomonadales</taxon>
        <taxon>Pelagomonadaceae</taxon>
        <taxon>Aureococcus</taxon>
    </lineage>
</organism>
<sequence length="282" mass="28719">MLCRLVVLAAAAAAFAPAGLTARTSVAMSATMSKAKLTTMVKGLTKETFESIYEQEAWIVENGGKTWIKKTLKRVDEKAKAFGLTVKPDFLAKEKRTTEEVEAAEVLGEERAAPTAAAWRAACDAEGVTSYADFGITLAASRPPRGARAAGGPADGRPAWRACDAEGVASYADFGITLAAAGVVSKAPEAPAAESEVAAAEAAEAAAAAEAKAAADLAAERAAEQERLAAKAAAEKAASEGGSGAAAGVPRQGEEASLRAEGQRPGKSGGEGASWTTRRLKP</sequence>
<evidence type="ECO:0000313" key="4">
    <source>
        <dbReference type="Proteomes" id="UP001363151"/>
    </source>
</evidence>
<evidence type="ECO:0000256" key="1">
    <source>
        <dbReference type="SAM" id="MobiDB-lite"/>
    </source>
</evidence>
<keyword evidence="4" id="KW-1185">Reference proteome</keyword>
<comment type="caution">
    <text evidence="3">The sequence shown here is derived from an EMBL/GenBank/DDBJ whole genome shotgun (WGS) entry which is preliminary data.</text>
</comment>
<feature type="signal peptide" evidence="2">
    <location>
        <begin position="1"/>
        <end position="21"/>
    </location>
</feature>
<protein>
    <submittedName>
        <fullName evidence="3">Uncharacterized protein</fullName>
    </submittedName>
</protein>
<dbReference type="Proteomes" id="UP001363151">
    <property type="component" value="Unassembled WGS sequence"/>
</dbReference>
<feature type="compositionally biased region" description="Basic and acidic residues" evidence="1">
    <location>
        <begin position="224"/>
        <end position="238"/>
    </location>
</feature>
<feature type="region of interest" description="Disordered" evidence="1">
    <location>
        <begin position="224"/>
        <end position="282"/>
    </location>
</feature>
<dbReference type="EMBL" id="JBBJCI010000426">
    <property type="protein sequence ID" value="KAK7230676.1"/>
    <property type="molecule type" value="Genomic_DNA"/>
</dbReference>
<evidence type="ECO:0000313" key="3">
    <source>
        <dbReference type="EMBL" id="KAK7230676.1"/>
    </source>
</evidence>
<accession>A0ABR1FH15</accession>
<gene>
    <name evidence="3" type="ORF">SO694_00078042</name>
</gene>
<name>A0ABR1FH15_AURAN</name>
<keyword evidence="2" id="KW-0732">Signal</keyword>
<proteinExistence type="predicted"/>